<feature type="region of interest" description="Disordered" evidence="1">
    <location>
        <begin position="1"/>
        <end position="220"/>
    </location>
</feature>
<keyword evidence="3" id="KW-1185">Reference proteome</keyword>
<accession>A0A2G9UBZ1</accession>
<evidence type="ECO:0000313" key="3">
    <source>
        <dbReference type="Proteomes" id="UP000230423"/>
    </source>
</evidence>
<organism evidence="2 3">
    <name type="scientific">Teladorsagia circumcincta</name>
    <name type="common">Brown stomach worm</name>
    <name type="synonym">Ostertagia circumcincta</name>
    <dbReference type="NCBI Taxonomy" id="45464"/>
    <lineage>
        <taxon>Eukaryota</taxon>
        <taxon>Metazoa</taxon>
        <taxon>Ecdysozoa</taxon>
        <taxon>Nematoda</taxon>
        <taxon>Chromadorea</taxon>
        <taxon>Rhabditida</taxon>
        <taxon>Rhabditina</taxon>
        <taxon>Rhabditomorpha</taxon>
        <taxon>Strongyloidea</taxon>
        <taxon>Trichostrongylidae</taxon>
        <taxon>Teladorsagia</taxon>
    </lineage>
</organism>
<feature type="compositionally biased region" description="Pro residues" evidence="1">
    <location>
        <begin position="71"/>
        <end position="80"/>
    </location>
</feature>
<feature type="compositionally biased region" description="Pro residues" evidence="1">
    <location>
        <begin position="103"/>
        <end position="124"/>
    </location>
</feature>
<feature type="compositionally biased region" description="Low complexity" evidence="1">
    <location>
        <begin position="182"/>
        <end position="196"/>
    </location>
</feature>
<name>A0A2G9UBZ1_TELCI</name>
<dbReference type="EMBL" id="KZ347431">
    <property type="protein sequence ID" value="PIO67741.1"/>
    <property type="molecule type" value="Genomic_DNA"/>
</dbReference>
<feature type="compositionally biased region" description="Basic and acidic residues" evidence="1">
    <location>
        <begin position="25"/>
        <end position="35"/>
    </location>
</feature>
<sequence>MRRSEDRCSPEPVKVVPRVEQSEENVDHQPVDKGQDLTGAAEEAYRRFEQTFSETSSSKSSPKSPQFLSLLPPPPPPPKPIQQQSNVSKKGAALSADMVHLLVPPPPPPPPQPPMKDVPPPPPPRRPKASILEDLPPPPPPPKRLKPSRSSAVNVPVPFSQRLERIAASEPNDGASNCADASAENSSVEKSSSSSEEPQKDVPNEDDEVAAGIKPKRKEEVIVEERIPESTEKFEIDFYNGDLHLKGAPDNDWIIDPDNQDGLALVWGGVRSTHGILPKCR</sequence>
<evidence type="ECO:0000256" key="1">
    <source>
        <dbReference type="SAM" id="MobiDB-lite"/>
    </source>
</evidence>
<protein>
    <submittedName>
        <fullName evidence="2">Uncharacterized protein</fullName>
    </submittedName>
</protein>
<evidence type="ECO:0000313" key="2">
    <source>
        <dbReference type="EMBL" id="PIO67741.1"/>
    </source>
</evidence>
<feature type="compositionally biased region" description="Low complexity" evidence="1">
    <location>
        <begin position="56"/>
        <end position="70"/>
    </location>
</feature>
<reference evidence="2 3" key="1">
    <citation type="submission" date="2015-09" db="EMBL/GenBank/DDBJ databases">
        <title>Draft genome of the parasitic nematode Teladorsagia circumcincta isolate WARC Sus (inbred).</title>
        <authorList>
            <person name="Mitreva M."/>
        </authorList>
    </citation>
    <scope>NUCLEOTIDE SEQUENCE [LARGE SCALE GENOMIC DNA]</scope>
    <source>
        <strain evidence="2 3">S</strain>
    </source>
</reference>
<dbReference type="AlphaFoldDB" id="A0A2G9UBZ1"/>
<dbReference type="Proteomes" id="UP000230423">
    <property type="component" value="Unassembled WGS sequence"/>
</dbReference>
<gene>
    <name evidence="2" type="ORF">TELCIR_10498</name>
</gene>
<proteinExistence type="predicted"/>
<dbReference type="OrthoDB" id="5871852at2759"/>